<evidence type="ECO:0000259" key="1">
    <source>
        <dbReference type="Pfam" id="PF07693"/>
    </source>
</evidence>
<dbReference type="RefSeq" id="WP_152074687.1">
    <property type="nucleotide sequence ID" value="NZ_CAAKNU010000036.1"/>
</dbReference>
<evidence type="ECO:0000313" key="5">
    <source>
        <dbReference type="Proteomes" id="UP000361836"/>
    </source>
</evidence>
<accession>A0A5K1J6K4</accession>
<dbReference type="EMBL" id="CABWIE010000024">
    <property type="protein sequence ID" value="VWL99024.1"/>
    <property type="molecule type" value="Genomic_DNA"/>
</dbReference>
<dbReference type="Pfam" id="PF07693">
    <property type="entry name" value="KAP_NTPase"/>
    <property type="match status" value="1"/>
</dbReference>
<name>A0A5K1J6K4_9ACTN</name>
<evidence type="ECO:0000313" key="3">
    <source>
        <dbReference type="EMBL" id="VWM01408.1"/>
    </source>
</evidence>
<dbReference type="AlphaFoldDB" id="A0A5K1J6K4"/>
<proteinExistence type="predicted"/>
<dbReference type="InterPro" id="IPR011646">
    <property type="entry name" value="KAP_P-loop"/>
</dbReference>
<keyword evidence="5" id="KW-1185">Reference proteome</keyword>
<dbReference type="SUPFAM" id="SSF52540">
    <property type="entry name" value="P-loop containing nucleoside triphosphate hydrolases"/>
    <property type="match status" value="1"/>
</dbReference>
<sequence length="598" mass="67092">MPAKDSDDSTDQLIKQIDSYLHDKHRRYAIALEGAWGSGKTRFLEKKVAPHLKNENIDLVRISMFGVSSADDLYERIAMALIHLSDRSKKAQSAIGTIGSNLGRLAREIVARAGFPLNISVSMQSAVCLMLQKKHFLVFDDVERRSKEGDDLALFGAANDLVEGMGAKVLFVTNTLSSDEADSTREFDRNVREKLVWKIYRFKPSPTTLAKDILTVGNRPVDDVDVSDAIIAGAEASGCVNARAMIRAEHLVHKLCDLEALRDKAVAPQNRFDALRDAVNFALLTCMGEAPSRPERETSAAWPSPEALEYERNVELYGRYTDYPEIDKAFNPSGHLAKDALEQGFRSYIDRRYPNNADTLEIMKIADKLRYVYSFDDEEVDPLAKRFYEVAPKADFSIACLRDALAVYFSLSDLGYDCPFTLSEFAEFCKRAVAVNPENALERLSGPEFLLDERQENRELVSELQQCAQKQLRERASKLLPVSMEHELTGKDLASRLEEAAKWDVLALLEADPKLIVATFCGGRAEDQESLRIFFVHLGRTSLGTGKASAAIAEWVSEIKHELEESRVMTRTGNMRKRWFLDNLGELSSRLADRETAS</sequence>
<organism evidence="2 5">
    <name type="scientific">Collinsella aerofaciens</name>
    <dbReference type="NCBI Taxonomy" id="74426"/>
    <lineage>
        <taxon>Bacteria</taxon>
        <taxon>Bacillati</taxon>
        <taxon>Actinomycetota</taxon>
        <taxon>Coriobacteriia</taxon>
        <taxon>Coriobacteriales</taxon>
        <taxon>Coriobacteriaceae</taxon>
        <taxon>Collinsella</taxon>
    </lineage>
</organism>
<gene>
    <name evidence="2" type="ORF">KCJAJFAP_02277</name>
    <name evidence="3" type="ORF">LMKDKBCB_02189</name>
</gene>
<protein>
    <recommendedName>
        <fullName evidence="1">KAP NTPase domain-containing protein</fullName>
    </recommendedName>
</protein>
<dbReference type="InterPro" id="IPR027417">
    <property type="entry name" value="P-loop_NTPase"/>
</dbReference>
<dbReference type="Proteomes" id="UP000330807">
    <property type="component" value="Unassembled WGS sequence"/>
</dbReference>
<reference evidence="4 5" key="1">
    <citation type="submission" date="2019-10" db="EMBL/GenBank/DDBJ databases">
        <authorList>
            <person name="Wolf R A."/>
        </authorList>
    </citation>
    <scope>NUCLEOTIDE SEQUENCE [LARGE SCALE GENOMIC DNA]</scope>
    <source>
        <strain evidence="3">Collinsella_aerofaciens_AK_138A</strain>
        <strain evidence="2">Collinsella_aerofaciens_MC2</strain>
    </source>
</reference>
<feature type="domain" description="KAP NTPase" evidence="1">
    <location>
        <begin position="13"/>
        <end position="93"/>
    </location>
</feature>
<evidence type="ECO:0000313" key="2">
    <source>
        <dbReference type="EMBL" id="VWL99024.1"/>
    </source>
</evidence>
<dbReference type="Gene3D" id="3.40.50.300">
    <property type="entry name" value="P-loop containing nucleotide triphosphate hydrolases"/>
    <property type="match status" value="1"/>
</dbReference>
<evidence type="ECO:0000313" key="4">
    <source>
        <dbReference type="Proteomes" id="UP000330807"/>
    </source>
</evidence>
<dbReference type="Proteomes" id="UP000361836">
    <property type="component" value="Unassembled WGS sequence"/>
</dbReference>
<dbReference type="OrthoDB" id="88903at2"/>
<dbReference type="EMBL" id="CABWIH010000048">
    <property type="protein sequence ID" value="VWM01408.1"/>
    <property type="molecule type" value="Genomic_DNA"/>
</dbReference>